<keyword evidence="4" id="KW-0812">Transmembrane</keyword>
<evidence type="ECO:0000256" key="4">
    <source>
        <dbReference type="SAM" id="Phobius"/>
    </source>
</evidence>
<dbReference type="RefSeq" id="WP_141270937.1">
    <property type="nucleotide sequence ID" value="NZ_BJLH01000007.1"/>
</dbReference>
<keyword evidence="4" id="KW-0472">Membrane</keyword>
<comment type="cofactor">
    <cofactor evidence="1">
        <name>Mg(2+)</name>
        <dbReference type="ChEBI" id="CHEBI:18420"/>
    </cofactor>
</comment>
<comment type="catalytic activity">
    <reaction evidence="3">
        <text>2 GTP = 3',3'-c-di-GMP + 2 diphosphate</text>
        <dbReference type="Rhea" id="RHEA:24898"/>
        <dbReference type="ChEBI" id="CHEBI:33019"/>
        <dbReference type="ChEBI" id="CHEBI:37565"/>
        <dbReference type="ChEBI" id="CHEBI:58805"/>
        <dbReference type="EC" id="2.7.7.65"/>
    </reaction>
</comment>
<dbReference type="OrthoDB" id="9812260at2"/>
<feature type="transmembrane region" description="Helical" evidence="4">
    <location>
        <begin position="58"/>
        <end position="81"/>
    </location>
</feature>
<dbReference type="AlphaFoldDB" id="A0A4Y3IN60"/>
<keyword evidence="7" id="KW-1185">Reference proteome</keyword>
<evidence type="ECO:0000313" key="6">
    <source>
        <dbReference type="EMBL" id="GEA60522.1"/>
    </source>
</evidence>
<name>A0A4Y3IN60_9VIBR</name>
<comment type="caution">
    <text evidence="6">The sequence shown here is derived from an EMBL/GenBank/DDBJ whole genome shotgun (WGS) entry which is preliminary data.</text>
</comment>
<dbReference type="SUPFAM" id="SSF55073">
    <property type="entry name" value="Nucleotide cyclase"/>
    <property type="match status" value="1"/>
</dbReference>
<feature type="transmembrane region" description="Helical" evidence="4">
    <location>
        <begin position="138"/>
        <end position="156"/>
    </location>
</feature>
<feature type="transmembrane region" description="Helical" evidence="4">
    <location>
        <begin position="162"/>
        <end position="181"/>
    </location>
</feature>
<evidence type="ECO:0000256" key="2">
    <source>
        <dbReference type="ARBA" id="ARBA00012528"/>
    </source>
</evidence>
<proteinExistence type="predicted"/>
<dbReference type="PROSITE" id="PS50887">
    <property type="entry name" value="GGDEF"/>
    <property type="match status" value="1"/>
</dbReference>
<feature type="domain" description="GGDEF" evidence="5">
    <location>
        <begin position="253"/>
        <end position="385"/>
    </location>
</feature>
<evidence type="ECO:0000256" key="3">
    <source>
        <dbReference type="ARBA" id="ARBA00034247"/>
    </source>
</evidence>
<dbReference type="InterPro" id="IPR029787">
    <property type="entry name" value="Nucleotide_cyclase"/>
</dbReference>
<protein>
    <recommendedName>
        <fullName evidence="2">diguanylate cyclase</fullName>
        <ecNumber evidence="2">2.7.7.65</ecNumber>
    </recommendedName>
</protein>
<dbReference type="Pfam" id="PF00990">
    <property type="entry name" value="GGDEF"/>
    <property type="match status" value="1"/>
</dbReference>
<reference evidence="6 7" key="1">
    <citation type="submission" date="2019-06" db="EMBL/GenBank/DDBJ databases">
        <title>Whole genome shotgun sequence of Vibrio comitans NBRC 102076.</title>
        <authorList>
            <person name="Hosoyama A."/>
            <person name="Uohara A."/>
            <person name="Ohji S."/>
            <person name="Ichikawa N."/>
        </authorList>
    </citation>
    <scope>NUCLEOTIDE SEQUENCE [LARGE SCALE GENOMIC DNA]</scope>
    <source>
        <strain evidence="6 7">NBRC 102076</strain>
    </source>
</reference>
<dbReference type="PANTHER" id="PTHR45138">
    <property type="entry name" value="REGULATORY COMPONENTS OF SENSORY TRANSDUCTION SYSTEM"/>
    <property type="match status" value="1"/>
</dbReference>
<evidence type="ECO:0000259" key="5">
    <source>
        <dbReference type="PROSITE" id="PS50887"/>
    </source>
</evidence>
<dbReference type="NCBIfam" id="TIGR00254">
    <property type="entry name" value="GGDEF"/>
    <property type="match status" value="1"/>
</dbReference>
<gene>
    <name evidence="6" type="ORF">VCO01S_17150</name>
</gene>
<accession>A0A4Y3IN60</accession>
<feature type="transmembrane region" description="Helical" evidence="4">
    <location>
        <begin position="25"/>
        <end position="46"/>
    </location>
</feature>
<evidence type="ECO:0000256" key="1">
    <source>
        <dbReference type="ARBA" id="ARBA00001946"/>
    </source>
</evidence>
<dbReference type="CDD" id="cd01949">
    <property type="entry name" value="GGDEF"/>
    <property type="match status" value="1"/>
</dbReference>
<dbReference type="GO" id="GO:0052621">
    <property type="term" value="F:diguanylate cyclase activity"/>
    <property type="evidence" value="ECO:0007669"/>
    <property type="project" value="UniProtKB-EC"/>
</dbReference>
<organism evidence="6 7">
    <name type="scientific">Vibrio comitans NBRC 102076</name>
    <dbReference type="NCBI Taxonomy" id="1219078"/>
    <lineage>
        <taxon>Bacteria</taxon>
        <taxon>Pseudomonadati</taxon>
        <taxon>Pseudomonadota</taxon>
        <taxon>Gammaproteobacteria</taxon>
        <taxon>Vibrionales</taxon>
        <taxon>Vibrionaceae</taxon>
        <taxon>Vibrio</taxon>
    </lineage>
</organism>
<dbReference type="Gene3D" id="3.30.70.270">
    <property type="match status" value="1"/>
</dbReference>
<dbReference type="InterPro" id="IPR050469">
    <property type="entry name" value="Diguanylate_Cyclase"/>
</dbReference>
<evidence type="ECO:0000313" key="7">
    <source>
        <dbReference type="Proteomes" id="UP000318242"/>
    </source>
</evidence>
<dbReference type="PANTHER" id="PTHR45138:SF9">
    <property type="entry name" value="DIGUANYLATE CYCLASE DGCM-RELATED"/>
    <property type="match status" value="1"/>
</dbReference>
<dbReference type="EC" id="2.7.7.65" evidence="2"/>
<feature type="transmembrane region" description="Helical" evidence="4">
    <location>
        <begin position="101"/>
        <end position="126"/>
    </location>
</feature>
<dbReference type="EMBL" id="BJLH01000007">
    <property type="protein sequence ID" value="GEA60522.1"/>
    <property type="molecule type" value="Genomic_DNA"/>
</dbReference>
<dbReference type="InterPro" id="IPR000160">
    <property type="entry name" value="GGDEF_dom"/>
</dbReference>
<sequence length="385" mass="44080">MTSTFNTEVPSDFNTYVAEQNKKQLMFWLPLLALFLLSLGVLMPLWQERSFLLTNDDARSFFHFYMVYVLPIVFLLARFIITKLPANNTNNLFCLFMVSNLLVLLHAGMITLSITLSPLSVILVTAMAKMMILRVREIIYIWGSGLVIGFIMVDYLQDASIISLHLYVSVSIMLMWVLYLGNDHYTAKLQTFIYDKEQWKAKKQITLQVMELEAQKKQLQQLIGKDSLTGIFNRGYFDQHLRTEIKRTTRSSAPLGLLVVDIDYFKMVNDQLGHHTGDLYLTKVAKALEKVAKRPTDIVARYGGEEFVLLLPDTDRKGLEVVSKQILDMVHELDIPHPIQSRLTVSIGGCEFDSHTMDRVSFFERADQALYRVKSGGRNDVFIAS</sequence>
<dbReference type="FunFam" id="3.30.70.270:FF:000001">
    <property type="entry name" value="Diguanylate cyclase domain protein"/>
    <property type="match status" value="1"/>
</dbReference>
<dbReference type="Proteomes" id="UP000318242">
    <property type="component" value="Unassembled WGS sequence"/>
</dbReference>
<keyword evidence="4" id="KW-1133">Transmembrane helix</keyword>
<dbReference type="SMART" id="SM00267">
    <property type="entry name" value="GGDEF"/>
    <property type="match status" value="1"/>
</dbReference>
<dbReference type="InterPro" id="IPR043128">
    <property type="entry name" value="Rev_trsase/Diguanyl_cyclase"/>
</dbReference>